<dbReference type="WBParaSite" id="GPUH_0001598801-mRNA-1">
    <property type="protein sequence ID" value="GPUH_0001598801-mRNA-1"/>
    <property type="gene ID" value="GPUH_0001598801"/>
</dbReference>
<accession>A0A183E4S5</accession>
<evidence type="ECO:0000313" key="4">
    <source>
        <dbReference type="WBParaSite" id="GPUH_0001598801-mRNA-1"/>
    </source>
</evidence>
<dbReference type="EMBL" id="UYRT01083127">
    <property type="protein sequence ID" value="VDN27011.1"/>
    <property type="molecule type" value="Genomic_DNA"/>
</dbReference>
<evidence type="ECO:0000313" key="3">
    <source>
        <dbReference type="Proteomes" id="UP000271098"/>
    </source>
</evidence>
<dbReference type="AlphaFoldDB" id="A0A183E4S5"/>
<reference evidence="2 3" key="2">
    <citation type="submission" date="2018-11" db="EMBL/GenBank/DDBJ databases">
        <authorList>
            <consortium name="Pathogen Informatics"/>
        </authorList>
    </citation>
    <scope>NUCLEOTIDE SEQUENCE [LARGE SCALE GENOMIC DNA]</scope>
</reference>
<feature type="binding site" evidence="1">
    <location>
        <position position="98"/>
    </location>
    <ligand>
        <name>ATP</name>
        <dbReference type="ChEBI" id="CHEBI:30616"/>
    </ligand>
</feature>
<evidence type="ECO:0000313" key="2">
    <source>
        <dbReference type="EMBL" id="VDN27011.1"/>
    </source>
</evidence>
<dbReference type="PROSITE" id="PS00107">
    <property type="entry name" value="PROTEIN_KINASE_ATP"/>
    <property type="match status" value="1"/>
</dbReference>
<keyword evidence="3" id="KW-1185">Reference proteome</keyword>
<reference evidence="4" key="1">
    <citation type="submission" date="2016-06" db="UniProtKB">
        <authorList>
            <consortium name="WormBaseParasite"/>
        </authorList>
    </citation>
    <scope>IDENTIFICATION</scope>
</reference>
<proteinExistence type="predicted"/>
<protein>
    <submittedName>
        <fullName evidence="4">Protein kinase domain-containing protein</fullName>
    </submittedName>
</protein>
<keyword evidence="1" id="KW-0067">ATP-binding</keyword>
<dbReference type="Proteomes" id="UP000271098">
    <property type="component" value="Unassembled WGS sequence"/>
</dbReference>
<organism evidence="4">
    <name type="scientific">Gongylonema pulchrum</name>
    <dbReference type="NCBI Taxonomy" id="637853"/>
    <lineage>
        <taxon>Eukaryota</taxon>
        <taxon>Metazoa</taxon>
        <taxon>Ecdysozoa</taxon>
        <taxon>Nematoda</taxon>
        <taxon>Chromadorea</taxon>
        <taxon>Rhabditida</taxon>
        <taxon>Spirurina</taxon>
        <taxon>Spiruromorpha</taxon>
        <taxon>Spiruroidea</taxon>
        <taxon>Gongylonematidae</taxon>
        <taxon>Gongylonema</taxon>
    </lineage>
</organism>
<dbReference type="InterPro" id="IPR017441">
    <property type="entry name" value="Protein_kinase_ATP_BS"/>
</dbReference>
<dbReference type="OrthoDB" id="10252354at2759"/>
<keyword evidence="1" id="KW-0547">Nucleotide-binding</keyword>
<dbReference type="GO" id="GO:0005524">
    <property type="term" value="F:ATP binding"/>
    <property type="evidence" value="ECO:0007669"/>
    <property type="project" value="UniProtKB-UniRule"/>
</dbReference>
<dbReference type="InterPro" id="IPR011009">
    <property type="entry name" value="Kinase-like_dom_sf"/>
</dbReference>
<sequence length="133" mass="15491">MCILLVSTKILHVSCKFFARTWSIFAGRGKLGRLTMPLPESPPNLDLDDKCMMRFTDDGPEVEVRAQELEKVEELGRGAYGVVEKMRHRETNTIMAVKVYIALPTYPVILKIREKIRPKIYCLKFSNFKRFFY</sequence>
<evidence type="ECO:0000256" key="1">
    <source>
        <dbReference type="PROSITE-ProRule" id="PRU10141"/>
    </source>
</evidence>
<dbReference type="SUPFAM" id="SSF56112">
    <property type="entry name" value="Protein kinase-like (PK-like)"/>
    <property type="match status" value="1"/>
</dbReference>
<gene>
    <name evidence="2" type="ORF">GPUH_LOCUS15966</name>
</gene>
<name>A0A183E4S5_9BILA</name>
<dbReference type="Gene3D" id="3.30.200.20">
    <property type="entry name" value="Phosphorylase Kinase, domain 1"/>
    <property type="match status" value="1"/>
</dbReference>